<dbReference type="Pfam" id="PF00692">
    <property type="entry name" value="dUTPase"/>
    <property type="match status" value="1"/>
</dbReference>
<comment type="caution">
    <text evidence="7">The sequence shown here is derived from an EMBL/GenBank/DDBJ whole genome shotgun (WGS) entry which is preliminary data.</text>
</comment>
<dbReference type="OrthoDB" id="9809956at2"/>
<keyword evidence="3" id="KW-0378">Hydrolase</keyword>
<evidence type="ECO:0000256" key="4">
    <source>
        <dbReference type="ARBA" id="ARBA00023080"/>
    </source>
</evidence>
<comment type="similarity">
    <text evidence="1">Belongs to the dUTPase family.</text>
</comment>
<dbReference type="InterPro" id="IPR036157">
    <property type="entry name" value="dUTPase-like_sf"/>
</dbReference>
<dbReference type="InParanoid" id="A0A0R2FVT7"/>
<feature type="domain" description="dUTPase-like" evidence="6">
    <location>
        <begin position="73"/>
        <end position="178"/>
    </location>
</feature>
<keyword evidence="4" id="KW-0546">Nucleotide metabolism</keyword>
<keyword evidence="8" id="KW-1185">Reference proteome</keyword>
<sequence length="180" mass="20214">MTRKFARVSKYDARTLELPKRATKAAAGYDFQAAEDFLLPSIWRLPFLKILKRLRQAETVVASDYQAADLVLKPLLVPTGIKVYMEPQEFLLIANRSSNPLKRGLYLPNGVGIIDADYVDNAANEGEIFIQMINFGLHDRLIKKGERIGQGIFMPYLLTDDDEKTEKAERTGGFGSSGMK</sequence>
<dbReference type="Proteomes" id="UP000051296">
    <property type="component" value="Unassembled WGS sequence"/>
</dbReference>
<dbReference type="PATRIC" id="fig|1123500.6.peg.794"/>
<reference evidence="7 8" key="1">
    <citation type="journal article" date="2015" name="Genome Announc.">
        <title>Expanding the biotechnology potential of lactobacilli through comparative genomics of 213 strains and associated genera.</title>
        <authorList>
            <person name="Sun Z."/>
            <person name="Harris H.M."/>
            <person name="McCann A."/>
            <person name="Guo C."/>
            <person name="Argimon S."/>
            <person name="Zhang W."/>
            <person name="Yang X."/>
            <person name="Jeffery I.B."/>
            <person name="Cooney J.C."/>
            <person name="Kagawa T.F."/>
            <person name="Liu W."/>
            <person name="Song Y."/>
            <person name="Salvetti E."/>
            <person name="Wrobel A."/>
            <person name="Rasinkangas P."/>
            <person name="Parkhill J."/>
            <person name="Rea M.C."/>
            <person name="O'Sullivan O."/>
            <person name="Ritari J."/>
            <person name="Douillard F.P."/>
            <person name="Paul Ross R."/>
            <person name="Yang R."/>
            <person name="Briner A.E."/>
            <person name="Felis G.E."/>
            <person name="de Vos W.M."/>
            <person name="Barrangou R."/>
            <person name="Klaenhammer T.R."/>
            <person name="Caufield P.W."/>
            <person name="Cui Y."/>
            <person name="Zhang H."/>
            <person name="O'Toole P.W."/>
        </authorList>
    </citation>
    <scope>NUCLEOTIDE SEQUENCE [LARGE SCALE GENOMIC DNA]</scope>
    <source>
        <strain evidence="7 8">DSM 20190</strain>
    </source>
</reference>
<dbReference type="PANTHER" id="PTHR11241:SF0">
    <property type="entry name" value="DEOXYURIDINE 5'-TRIPHOSPHATE NUCLEOTIDOHYDROLASE"/>
    <property type="match status" value="1"/>
</dbReference>
<dbReference type="STRING" id="1123500.GCA_000420365_00637"/>
<dbReference type="GO" id="GO:0000287">
    <property type="term" value="F:magnesium ion binding"/>
    <property type="evidence" value="ECO:0007669"/>
    <property type="project" value="InterPro"/>
</dbReference>
<gene>
    <name evidence="7" type="ORF">IV68_GL000787</name>
</gene>
<dbReference type="GO" id="GO:0046081">
    <property type="term" value="P:dUTP catabolic process"/>
    <property type="evidence" value="ECO:0007669"/>
    <property type="project" value="InterPro"/>
</dbReference>
<dbReference type="AlphaFoldDB" id="A0A0R2FVT7"/>
<dbReference type="InterPro" id="IPR033704">
    <property type="entry name" value="dUTPase_trimeric"/>
</dbReference>
<organism evidence="7 8">
    <name type="scientific">Weissella halotolerans DSM 20190</name>
    <dbReference type="NCBI Taxonomy" id="1123500"/>
    <lineage>
        <taxon>Bacteria</taxon>
        <taxon>Bacillati</taxon>
        <taxon>Bacillota</taxon>
        <taxon>Bacilli</taxon>
        <taxon>Lactobacillales</taxon>
        <taxon>Lactobacillaceae</taxon>
        <taxon>Weissella</taxon>
    </lineage>
</organism>
<evidence type="ECO:0000256" key="1">
    <source>
        <dbReference type="ARBA" id="ARBA00006581"/>
    </source>
</evidence>
<name>A0A0R2FVT7_9LACO</name>
<evidence type="ECO:0000313" key="7">
    <source>
        <dbReference type="EMBL" id="KRN32434.1"/>
    </source>
</evidence>
<evidence type="ECO:0000313" key="8">
    <source>
        <dbReference type="Proteomes" id="UP000051296"/>
    </source>
</evidence>
<evidence type="ECO:0000259" key="6">
    <source>
        <dbReference type="Pfam" id="PF00692"/>
    </source>
</evidence>
<dbReference type="SUPFAM" id="SSF51283">
    <property type="entry name" value="dUTPase-like"/>
    <property type="match status" value="1"/>
</dbReference>
<dbReference type="InterPro" id="IPR008181">
    <property type="entry name" value="dUTPase"/>
</dbReference>
<dbReference type="EC" id="3.6.1.23" evidence="2"/>
<dbReference type="GO" id="GO:0006226">
    <property type="term" value="P:dUMP biosynthetic process"/>
    <property type="evidence" value="ECO:0007669"/>
    <property type="project" value="InterPro"/>
</dbReference>
<evidence type="ECO:0000256" key="2">
    <source>
        <dbReference type="ARBA" id="ARBA00012379"/>
    </source>
</evidence>
<dbReference type="CDD" id="cd07557">
    <property type="entry name" value="trimeric_dUTPase"/>
    <property type="match status" value="1"/>
</dbReference>
<dbReference type="EMBL" id="JQAX01000002">
    <property type="protein sequence ID" value="KRN32434.1"/>
    <property type="molecule type" value="Genomic_DNA"/>
</dbReference>
<dbReference type="GO" id="GO:0004170">
    <property type="term" value="F:dUTP diphosphatase activity"/>
    <property type="evidence" value="ECO:0007669"/>
    <property type="project" value="UniProtKB-EC"/>
</dbReference>
<comment type="catalytic activity">
    <reaction evidence="5">
        <text>dUTP + H2O = dUMP + diphosphate + H(+)</text>
        <dbReference type="Rhea" id="RHEA:10248"/>
        <dbReference type="ChEBI" id="CHEBI:15377"/>
        <dbReference type="ChEBI" id="CHEBI:15378"/>
        <dbReference type="ChEBI" id="CHEBI:33019"/>
        <dbReference type="ChEBI" id="CHEBI:61555"/>
        <dbReference type="ChEBI" id="CHEBI:246422"/>
        <dbReference type="EC" id="3.6.1.23"/>
    </reaction>
</comment>
<dbReference type="Gene3D" id="2.70.40.10">
    <property type="match status" value="1"/>
</dbReference>
<protein>
    <recommendedName>
        <fullName evidence="2">dUTP diphosphatase</fullName>
        <ecNumber evidence="2">3.6.1.23</ecNumber>
    </recommendedName>
</protein>
<dbReference type="eggNOG" id="COG0756">
    <property type="taxonomic scope" value="Bacteria"/>
</dbReference>
<dbReference type="PANTHER" id="PTHR11241">
    <property type="entry name" value="DEOXYURIDINE 5'-TRIPHOSPHATE NUCLEOTIDOHYDROLASE"/>
    <property type="match status" value="1"/>
</dbReference>
<evidence type="ECO:0000256" key="5">
    <source>
        <dbReference type="ARBA" id="ARBA00047686"/>
    </source>
</evidence>
<dbReference type="RefSeq" id="WP_022791418.1">
    <property type="nucleotide sequence ID" value="NZ_ATUU01000002.1"/>
</dbReference>
<accession>A0A0R2FVT7</accession>
<dbReference type="InterPro" id="IPR029054">
    <property type="entry name" value="dUTPase-like"/>
</dbReference>
<proteinExistence type="inferred from homology"/>
<evidence type="ECO:0000256" key="3">
    <source>
        <dbReference type="ARBA" id="ARBA00022801"/>
    </source>
</evidence>